<organism evidence="7 8">
    <name type="scientific">Candidatus Jettenia ecosi</name>
    <dbReference type="NCBI Taxonomy" id="2494326"/>
    <lineage>
        <taxon>Bacteria</taxon>
        <taxon>Pseudomonadati</taxon>
        <taxon>Planctomycetota</taxon>
        <taxon>Candidatus Brocadiia</taxon>
        <taxon>Candidatus Brocadiales</taxon>
        <taxon>Candidatus Brocadiaceae</taxon>
        <taxon>Candidatus Jettenia</taxon>
    </lineage>
</organism>
<sequence length="140" mass="16258">MGLLCIDAHKLRDIENEVRKSYPLECCGLLIGTNTSEKKVVEVYPVQNKNTERTHDRYEIDGKEFARVDKEAAKKGLQIIGIYHSHPDHPAIPSAFDTERAWFGYSYMIIAIVKGKKIEVRSWVYDEVEKQFEEEKITRI</sequence>
<evidence type="ECO:0000256" key="5">
    <source>
        <dbReference type="ARBA" id="ARBA00023049"/>
    </source>
</evidence>
<evidence type="ECO:0000313" key="7">
    <source>
        <dbReference type="EMBL" id="TLD41206.1"/>
    </source>
</evidence>
<reference evidence="7 8" key="1">
    <citation type="submission" date="2019-04" db="EMBL/GenBank/DDBJ databases">
        <title>Genome of a novel bacterium Candidatus Jettenia ecosi reconstructed from metagenome of an anammox bioreactor.</title>
        <authorList>
            <person name="Mardanov A.V."/>
            <person name="Beletsky A.V."/>
            <person name="Ravin N.V."/>
            <person name="Botchkova E.A."/>
            <person name="Litti Y.V."/>
            <person name="Nozhevnikova A.N."/>
        </authorList>
    </citation>
    <scope>NUCLEOTIDE SEQUENCE [LARGE SCALE GENOMIC DNA]</scope>
    <source>
        <strain evidence="7">J2</strain>
    </source>
</reference>
<evidence type="ECO:0000256" key="3">
    <source>
        <dbReference type="ARBA" id="ARBA00022801"/>
    </source>
</evidence>
<keyword evidence="2" id="KW-0479">Metal-binding</keyword>
<comment type="caution">
    <text evidence="7">The sequence shown here is derived from an EMBL/GenBank/DDBJ whole genome shotgun (WGS) entry which is preliminary data.</text>
</comment>
<dbReference type="Gene3D" id="3.40.140.10">
    <property type="entry name" value="Cytidine Deaminase, domain 2"/>
    <property type="match status" value="1"/>
</dbReference>
<dbReference type="FunFam" id="3.40.140.10:FF:000085">
    <property type="entry name" value="Mov34/MPN/PAD-1 family protein"/>
    <property type="match status" value="1"/>
</dbReference>
<evidence type="ECO:0000259" key="6">
    <source>
        <dbReference type="PROSITE" id="PS50249"/>
    </source>
</evidence>
<protein>
    <submittedName>
        <fullName evidence="7">Mov34/MPN/PAD-1</fullName>
    </submittedName>
</protein>
<feature type="domain" description="MPN" evidence="6">
    <location>
        <begin position="4"/>
        <end position="138"/>
    </location>
</feature>
<proteinExistence type="predicted"/>
<dbReference type="SMART" id="SM00232">
    <property type="entry name" value="JAB_MPN"/>
    <property type="match status" value="1"/>
</dbReference>
<dbReference type="InterPro" id="IPR037518">
    <property type="entry name" value="MPN"/>
</dbReference>
<dbReference type="Proteomes" id="UP000319783">
    <property type="component" value="Unassembled WGS sequence"/>
</dbReference>
<dbReference type="InterPro" id="IPR000555">
    <property type="entry name" value="JAMM/MPN+_dom"/>
</dbReference>
<keyword evidence="1" id="KW-0645">Protease</keyword>
<evidence type="ECO:0000256" key="1">
    <source>
        <dbReference type="ARBA" id="ARBA00022670"/>
    </source>
</evidence>
<dbReference type="GO" id="GO:0008235">
    <property type="term" value="F:metalloexopeptidase activity"/>
    <property type="evidence" value="ECO:0007669"/>
    <property type="project" value="TreeGrafter"/>
</dbReference>
<dbReference type="GO" id="GO:0006508">
    <property type="term" value="P:proteolysis"/>
    <property type="evidence" value="ECO:0007669"/>
    <property type="project" value="UniProtKB-KW"/>
</dbReference>
<dbReference type="PROSITE" id="PS50249">
    <property type="entry name" value="MPN"/>
    <property type="match status" value="1"/>
</dbReference>
<dbReference type="PANTHER" id="PTHR34858:SF1">
    <property type="entry name" value="CYSO-CYSTEINE PEPTIDASE"/>
    <property type="match status" value="1"/>
</dbReference>
<keyword evidence="3" id="KW-0378">Hydrolase</keyword>
<evidence type="ECO:0000256" key="4">
    <source>
        <dbReference type="ARBA" id="ARBA00022833"/>
    </source>
</evidence>
<dbReference type="AlphaFoldDB" id="A0A533Q968"/>
<dbReference type="PANTHER" id="PTHR34858">
    <property type="entry name" value="CYSO-CYSTEINE PEPTIDASE"/>
    <property type="match status" value="1"/>
</dbReference>
<accession>A0A533Q968</accession>
<name>A0A533Q968_9BACT</name>
<evidence type="ECO:0000256" key="2">
    <source>
        <dbReference type="ARBA" id="ARBA00022723"/>
    </source>
</evidence>
<dbReference type="SUPFAM" id="SSF102712">
    <property type="entry name" value="JAB1/MPN domain"/>
    <property type="match status" value="1"/>
</dbReference>
<evidence type="ECO:0000313" key="8">
    <source>
        <dbReference type="Proteomes" id="UP000319783"/>
    </source>
</evidence>
<keyword evidence="5" id="KW-0482">Metalloprotease</keyword>
<dbReference type="EMBL" id="SULG01000058">
    <property type="protein sequence ID" value="TLD41206.1"/>
    <property type="molecule type" value="Genomic_DNA"/>
</dbReference>
<dbReference type="Pfam" id="PF14464">
    <property type="entry name" value="Prok-JAB"/>
    <property type="match status" value="1"/>
</dbReference>
<gene>
    <name evidence="7" type="ORF">JETT_2544</name>
</gene>
<dbReference type="GO" id="GO:0008270">
    <property type="term" value="F:zinc ion binding"/>
    <property type="evidence" value="ECO:0007669"/>
    <property type="project" value="TreeGrafter"/>
</dbReference>
<dbReference type="CDD" id="cd08070">
    <property type="entry name" value="MPN_like"/>
    <property type="match status" value="1"/>
</dbReference>
<keyword evidence="4" id="KW-0862">Zinc</keyword>
<dbReference type="InterPro" id="IPR028090">
    <property type="entry name" value="JAB_dom_prok"/>
</dbReference>
<dbReference type="InterPro" id="IPR051929">
    <property type="entry name" value="VirAsm_ModProt"/>
</dbReference>